<dbReference type="GO" id="GO:0006352">
    <property type="term" value="P:DNA-templated transcription initiation"/>
    <property type="evidence" value="ECO:0007669"/>
    <property type="project" value="InterPro"/>
</dbReference>
<dbReference type="InterPro" id="IPR013324">
    <property type="entry name" value="RNA_pol_sigma_r3/r4-like"/>
</dbReference>
<dbReference type="RefSeq" id="WP_021749765.1">
    <property type="nucleotide sequence ID" value="NZ_CP034413.3"/>
</dbReference>
<dbReference type="Proteomes" id="UP000298642">
    <property type="component" value="Chromosome"/>
</dbReference>
<dbReference type="EMBL" id="CP034413">
    <property type="protein sequence ID" value="QCI60329.2"/>
    <property type="molecule type" value="Genomic_DNA"/>
</dbReference>
<dbReference type="SUPFAM" id="SSF88659">
    <property type="entry name" value="Sigma3 and sigma4 domains of RNA polymerase sigma factors"/>
    <property type="match status" value="1"/>
</dbReference>
<comment type="similarity">
    <text evidence="1">Belongs to the sigma-70 factor family. ECF subfamily.</text>
</comment>
<dbReference type="SUPFAM" id="SSF88946">
    <property type="entry name" value="Sigma2 domain of RNA polymerase sigma factors"/>
    <property type="match status" value="1"/>
</dbReference>
<dbReference type="InterPro" id="IPR014284">
    <property type="entry name" value="RNA_pol_sigma-70_dom"/>
</dbReference>
<keyword evidence="4" id="KW-0804">Transcription</keyword>
<evidence type="ECO:0000256" key="3">
    <source>
        <dbReference type="ARBA" id="ARBA00023082"/>
    </source>
</evidence>
<proteinExistence type="inferred from homology"/>
<keyword evidence="6" id="KW-1185">Reference proteome</keyword>
<dbReference type="InterPro" id="IPR039425">
    <property type="entry name" value="RNA_pol_sigma-70-like"/>
</dbReference>
<keyword evidence="3" id="KW-0731">Sigma factor</keyword>
<dbReference type="PANTHER" id="PTHR43133">
    <property type="entry name" value="RNA POLYMERASE ECF-TYPE SIGMA FACTO"/>
    <property type="match status" value="1"/>
</dbReference>
<name>A0A856I2I6_9FIRM</name>
<dbReference type="KEGG" id="obj:EIO64_14820"/>
<dbReference type="Gene3D" id="1.10.10.60">
    <property type="entry name" value="Homeodomain-like"/>
    <property type="match status" value="1"/>
</dbReference>
<dbReference type="PANTHER" id="PTHR43133:SF46">
    <property type="entry name" value="RNA POLYMERASE SIGMA-70 FACTOR ECF SUBFAMILY"/>
    <property type="match status" value="1"/>
</dbReference>
<evidence type="ECO:0000256" key="4">
    <source>
        <dbReference type="ARBA" id="ARBA00023163"/>
    </source>
</evidence>
<evidence type="ECO:0000256" key="1">
    <source>
        <dbReference type="ARBA" id="ARBA00010641"/>
    </source>
</evidence>
<sequence>MAHNDSFDEPRFEALYRKLYPDLLRCAEIALRTGGSWYVSVAGRAEEVVQELFAFAWEHQADLWSSASPTGWLYRVLRYKVLELLKEDRFWRKHLIRAAGEMPASPEDDFQQRAEITSILTPEEYEILRKLYLEKYTYEELAREMGLKKSALAMRVKRSKERFVKQWNRH</sequence>
<protein>
    <submittedName>
        <fullName evidence="5">Sigma-70 family RNA polymerase sigma factor</fullName>
    </submittedName>
</protein>
<evidence type="ECO:0000256" key="2">
    <source>
        <dbReference type="ARBA" id="ARBA00023015"/>
    </source>
</evidence>
<dbReference type="GeneID" id="89523492"/>
<accession>A0A856I2I6</accession>
<dbReference type="Gene3D" id="1.10.1740.10">
    <property type="match status" value="1"/>
</dbReference>
<gene>
    <name evidence="5" type="ORF">EIO64_14820</name>
</gene>
<reference evidence="6" key="1">
    <citation type="submission" date="2018-12" db="EMBL/GenBank/DDBJ databases">
        <title>Dusodibacter welbiota gen. nov., sp. nov., isolated from human faeces and emended description of the Oscillibacter genus.</title>
        <authorList>
            <person name="Le Roy T."/>
            <person name="Van der Smissen P."/>
            <person name="Delzenne N."/>
            <person name="Muccioli G."/>
            <person name="Collet J.F."/>
            <person name="Cani P.D."/>
        </authorList>
    </citation>
    <scope>NUCLEOTIDE SEQUENCE [LARGE SCALE GENOMIC DNA]</scope>
    <source>
        <strain evidence="6">J115</strain>
    </source>
</reference>
<keyword evidence="2" id="KW-0805">Transcription regulation</keyword>
<dbReference type="InterPro" id="IPR013325">
    <property type="entry name" value="RNA_pol_sigma_r2"/>
</dbReference>
<organism evidence="5 6">
    <name type="scientific">Dysosmobacter welbionis</name>
    <dbReference type="NCBI Taxonomy" id="2093857"/>
    <lineage>
        <taxon>Bacteria</taxon>
        <taxon>Bacillati</taxon>
        <taxon>Bacillota</taxon>
        <taxon>Clostridia</taxon>
        <taxon>Eubacteriales</taxon>
        <taxon>Oscillospiraceae</taxon>
        <taxon>Dysosmobacter</taxon>
    </lineage>
</organism>
<dbReference type="AlphaFoldDB" id="A0A856I2I6"/>
<dbReference type="NCBIfam" id="TIGR02937">
    <property type="entry name" value="sigma70-ECF"/>
    <property type="match status" value="1"/>
</dbReference>
<dbReference type="GO" id="GO:0016987">
    <property type="term" value="F:sigma factor activity"/>
    <property type="evidence" value="ECO:0007669"/>
    <property type="project" value="UniProtKB-KW"/>
</dbReference>
<evidence type="ECO:0000313" key="6">
    <source>
        <dbReference type="Proteomes" id="UP000298642"/>
    </source>
</evidence>
<evidence type="ECO:0000313" key="5">
    <source>
        <dbReference type="EMBL" id="QCI60329.2"/>
    </source>
</evidence>